<dbReference type="AlphaFoldDB" id="A0A0G1K643"/>
<dbReference type="EMBL" id="LCIH01000008">
    <property type="protein sequence ID" value="KKT51802.1"/>
    <property type="molecule type" value="Genomic_DNA"/>
</dbReference>
<proteinExistence type="predicted"/>
<evidence type="ECO:0000313" key="2">
    <source>
        <dbReference type="Proteomes" id="UP000034006"/>
    </source>
</evidence>
<evidence type="ECO:0000313" key="1">
    <source>
        <dbReference type="EMBL" id="KKT51802.1"/>
    </source>
</evidence>
<gene>
    <name evidence="1" type="ORF">UW44_C0008G0124</name>
</gene>
<reference evidence="1 2" key="1">
    <citation type="journal article" date="2015" name="Nature">
        <title>rRNA introns, odd ribosomes, and small enigmatic genomes across a large radiation of phyla.</title>
        <authorList>
            <person name="Brown C.T."/>
            <person name="Hug L.A."/>
            <person name="Thomas B.C."/>
            <person name="Sharon I."/>
            <person name="Castelle C.J."/>
            <person name="Singh A."/>
            <person name="Wilkins M.J."/>
            <person name="Williams K.H."/>
            <person name="Banfield J.F."/>
        </authorList>
    </citation>
    <scope>NUCLEOTIDE SEQUENCE [LARGE SCALE GENOMIC DNA]</scope>
</reference>
<dbReference type="STRING" id="1618387.UW44_C0008G0124"/>
<comment type="caution">
    <text evidence="1">The sequence shown here is derived from an EMBL/GenBank/DDBJ whole genome shotgun (WGS) entry which is preliminary data.</text>
</comment>
<sequence>MNFEFLSLCFRVSRWAEVTATIARCSKRMGEDFSFTCLHRVDGTTLLTLTLGKETLDQYGSQISQLVETCRLK</sequence>
<protein>
    <submittedName>
        <fullName evidence="1">Uncharacterized protein</fullName>
    </submittedName>
</protein>
<organism evidence="1 2">
    <name type="scientific">Candidatus Collierbacteria bacterium GW2011_GWB2_44_22</name>
    <dbReference type="NCBI Taxonomy" id="1618387"/>
    <lineage>
        <taxon>Bacteria</taxon>
        <taxon>Candidatus Collieribacteriota</taxon>
    </lineage>
</organism>
<name>A0A0G1K643_9BACT</name>
<accession>A0A0G1K643</accession>
<dbReference type="Proteomes" id="UP000034006">
    <property type="component" value="Unassembled WGS sequence"/>
</dbReference>